<sequence length="136" mass="15419">MEIKAQCQCGQVSYVLKNKPLKVFACHCKECQKLSTSPFSITAVIAAEDITFSGELKMWSRKADSGNTNTAVFCPECGNRIYHFNPDDRSTVKLKLKPVACVDDVMFQPQMHVWVSEKVSWYQLPENVPCYPKQAH</sequence>
<evidence type="ECO:0000256" key="2">
    <source>
        <dbReference type="ARBA" id="ARBA00022723"/>
    </source>
</evidence>
<dbReference type="PANTHER" id="PTHR33337:SF40">
    <property type="entry name" value="CENP-V_GFA DOMAIN-CONTAINING PROTEIN-RELATED"/>
    <property type="match status" value="1"/>
</dbReference>
<evidence type="ECO:0000256" key="4">
    <source>
        <dbReference type="ARBA" id="ARBA00023239"/>
    </source>
</evidence>
<dbReference type="GO" id="GO:0016846">
    <property type="term" value="F:carbon-sulfur lyase activity"/>
    <property type="evidence" value="ECO:0007669"/>
    <property type="project" value="InterPro"/>
</dbReference>
<dbReference type="SUPFAM" id="SSF51316">
    <property type="entry name" value="Mss4-like"/>
    <property type="match status" value="1"/>
</dbReference>
<dbReference type="InterPro" id="IPR011057">
    <property type="entry name" value="Mss4-like_sf"/>
</dbReference>
<keyword evidence="4" id="KW-0456">Lyase</keyword>
<dbReference type="GO" id="GO:0046872">
    <property type="term" value="F:metal ion binding"/>
    <property type="evidence" value="ECO:0007669"/>
    <property type="project" value="UniProtKB-KW"/>
</dbReference>
<dbReference type="InterPro" id="IPR006913">
    <property type="entry name" value="CENP-V/GFA"/>
</dbReference>
<feature type="domain" description="CENP-V/GFA" evidence="5">
    <location>
        <begin position="3"/>
        <end position="123"/>
    </location>
</feature>
<organism evidence="6 7">
    <name type="scientific">Photobacterium angustum</name>
    <dbReference type="NCBI Taxonomy" id="661"/>
    <lineage>
        <taxon>Bacteria</taxon>
        <taxon>Pseudomonadati</taxon>
        <taxon>Pseudomonadota</taxon>
        <taxon>Gammaproteobacteria</taxon>
        <taxon>Vibrionales</taxon>
        <taxon>Vibrionaceae</taxon>
        <taxon>Photobacterium</taxon>
    </lineage>
</organism>
<reference evidence="6 7" key="1">
    <citation type="submission" date="2016-12" db="EMBL/GenBank/DDBJ databases">
        <title>Diversity of luminous bacteria.</title>
        <authorList>
            <person name="Yoshizawa S."/>
            <person name="Kogure K."/>
        </authorList>
    </citation>
    <scope>NUCLEOTIDE SEQUENCE [LARGE SCALE GENOMIC DNA]</scope>
    <source>
        <strain evidence="6 7">LC1-200</strain>
    </source>
</reference>
<dbReference type="EMBL" id="MSCJ01000001">
    <property type="protein sequence ID" value="PQJ66817.1"/>
    <property type="molecule type" value="Genomic_DNA"/>
</dbReference>
<dbReference type="AlphaFoldDB" id="A0A2S7VXG7"/>
<keyword evidence="2" id="KW-0479">Metal-binding</keyword>
<dbReference type="RefSeq" id="WP_105060135.1">
    <property type="nucleotide sequence ID" value="NZ_MSCJ01000001.1"/>
</dbReference>
<evidence type="ECO:0000313" key="6">
    <source>
        <dbReference type="EMBL" id="PQJ66817.1"/>
    </source>
</evidence>
<dbReference type="PROSITE" id="PS51891">
    <property type="entry name" value="CENP_V_GFA"/>
    <property type="match status" value="1"/>
</dbReference>
<evidence type="ECO:0000256" key="1">
    <source>
        <dbReference type="ARBA" id="ARBA00005495"/>
    </source>
</evidence>
<keyword evidence="3" id="KW-0862">Zinc</keyword>
<evidence type="ECO:0000256" key="3">
    <source>
        <dbReference type="ARBA" id="ARBA00022833"/>
    </source>
</evidence>
<name>A0A2S7VXG7_PHOAN</name>
<dbReference type="Gene3D" id="3.90.1590.10">
    <property type="entry name" value="glutathione-dependent formaldehyde- activating enzyme (gfa)"/>
    <property type="match status" value="1"/>
</dbReference>
<proteinExistence type="inferred from homology"/>
<dbReference type="PANTHER" id="PTHR33337">
    <property type="entry name" value="GFA DOMAIN-CONTAINING PROTEIN"/>
    <property type="match status" value="1"/>
</dbReference>
<dbReference type="Proteomes" id="UP000238730">
    <property type="component" value="Unassembled WGS sequence"/>
</dbReference>
<dbReference type="OrthoDB" id="9786619at2"/>
<evidence type="ECO:0000259" key="5">
    <source>
        <dbReference type="PROSITE" id="PS51891"/>
    </source>
</evidence>
<protein>
    <recommendedName>
        <fullName evidence="5">CENP-V/GFA domain-containing protein</fullName>
    </recommendedName>
</protein>
<evidence type="ECO:0000313" key="7">
    <source>
        <dbReference type="Proteomes" id="UP000238730"/>
    </source>
</evidence>
<comment type="caution">
    <text evidence="6">The sequence shown here is derived from an EMBL/GenBank/DDBJ whole genome shotgun (WGS) entry which is preliminary data.</text>
</comment>
<accession>A0A2S7VXG7</accession>
<comment type="similarity">
    <text evidence="1">Belongs to the Gfa family.</text>
</comment>
<dbReference type="Pfam" id="PF04828">
    <property type="entry name" value="GFA"/>
    <property type="match status" value="1"/>
</dbReference>
<gene>
    <name evidence="6" type="ORF">BTO08_04965</name>
</gene>